<evidence type="ECO:0000313" key="2">
    <source>
        <dbReference type="EMBL" id="CUG09267.1"/>
    </source>
</evidence>
<feature type="region of interest" description="Disordered" evidence="1">
    <location>
        <begin position="14"/>
        <end position="49"/>
    </location>
</feature>
<feature type="compositionally biased region" description="Polar residues" evidence="1">
    <location>
        <begin position="17"/>
        <end position="35"/>
    </location>
</feature>
<dbReference type="OrthoDB" id="270128at2759"/>
<gene>
    <name evidence="2" type="ORF">BSAL_74260</name>
</gene>
<proteinExistence type="predicted"/>
<protein>
    <submittedName>
        <fullName evidence="2">Uncharacterized protein</fullName>
    </submittedName>
</protein>
<dbReference type="AlphaFoldDB" id="A0A0S4IY81"/>
<evidence type="ECO:0000313" key="3">
    <source>
        <dbReference type="Proteomes" id="UP000051952"/>
    </source>
</evidence>
<accession>A0A0S4IY81</accession>
<dbReference type="CDD" id="cd22990">
    <property type="entry name" value="mt-LAF21-like"/>
    <property type="match status" value="1"/>
</dbReference>
<dbReference type="Proteomes" id="UP000051952">
    <property type="component" value="Unassembled WGS sequence"/>
</dbReference>
<reference evidence="3" key="1">
    <citation type="submission" date="2015-09" db="EMBL/GenBank/DDBJ databases">
        <authorList>
            <consortium name="Pathogen Informatics"/>
        </authorList>
    </citation>
    <scope>NUCLEOTIDE SEQUENCE [LARGE SCALE GENOMIC DNA]</scope>
    <source>
        <strain evidence="3">Lake Konstanz</strain>
    </source>
</reference>
<evidence type="ECO:0000256" key="1">
    <source>
        <dbReference type="SAM" id="MobiDB-lite"/>
    </source>
</evidence>
<dbReference type="EMBL" id="CYKH01000644">
    <property type="protein sequence ID" value="CUG09267.1"/>
    <property type="molecule type" value="Genomic_DNA"/>
</dbReference>
<organism evidence="2 3">
    <name type="scientific">Bodo saltans</name>
    <name type="common">Flagellated protozoan</name>
    <dbReference type="NCBI Taxonomy" id="75058"/>
    <lineage>
        <taxon>Eukaryota</taxon>
        <taxon>Discoba</taxon>
        <taxon>Euglenozoa</taxon>
        <taxon>Kinetoplastea</taxon>
        <taxon>Metakinetoplastina</taxon>
        <taxon>Eubodonida</taxon>
        <taxon>Bodonidae</taxon>
        <taxon>Bodo</taxon>
    </lineage>
</organism>
<keyword evidence="3" id="KW-1185">Reference proteome</keyword>
<name>A0A0S4IY81_BODSA</name>
<dbReference type="VEuPathDB" id="TriTrypDB:BSAL_74260"/>
<sequence length="518" mass="60166">MLRLTRAVKRFNPGLHSKSQYKNGFKNRQQPNQGALTPREMGDPFADPSVYRSTTDFGVLAKLPKKMRQLRTEESMRRHIGATDVSDRDMMALDRSGQMMTPTHSSTNDDHQQRQAKLTSGMLNRKDLGLGEFQPRAGRGGQTDNTGRLNRGDFEVTADVIRGVQQAKRQTETMMARYPQAPSGKEYYRLFREHLADGHDDLAVEQHQSRLVEEHGIYPTRRIDAYMLDDDASVFPQWVNELPYSVRDRVKYGNMGLTEEDEALRVRLGRLSMDQRAREWERLKKAKEYLAAKEERVSHSELRDAREGTRRFHWLQRKRQLRASALRRLALRKPDEFEAWPSEAVDYSRRLGVIAQHVENGVATNGQWPLDEEELAKAKLRRRQEHAERTFLKSDAERKLANGRNMSGNIARTLAEMDSHRATTSFTRLSRKQYANRVNAVKHGDQDVHGRNYQDLARRTVNTQKPFGSIAEMALHNELTFEPRPHVKNPLRRVNAQWERHHQEDTYNRQMPNFKFGS</sequence>
<feature type="region of interest" description="Disordered" evidence="1">
    <location>
        <begin position="131"/>
        <end position="150"/>
    </location>
</feature>